<evidence type="ECO:0000313" key="3">
    <source>
        <dbReference type="Proteomes" id="UP000574528"/>
    </source>
</evidence>
<dbReference type="Pfam" id="PF00058">
    <property type="entry name" value="Ldl_recept_b"/>
    <property type="match status" value="2"/>
</dbReference>
<dbReference type="Gene3D" id="2.120.10.30">
    <property type="entry name" value="TolB, C-terminal domain"/>
    <property type="match status" value="1"/>
</dbReference>
<dbReference type="PROSITE" id="PS51120">
    <property type="entry name" value="LDLRB"/>
    <property type="match status" value="2"/>
</dbReference>
<dbReference type="SUPFAM" id="SSF63825">
    <property type="entry name" value="YWTD domain"/>
    <property type="match status" value="1"/>
</dbReference>
<dbReference type="GO" id="GO:0060070">
    <property type="term" value="P:canonical Wnt signaling pathway"/>
    <property type="evidence" value="ECO:0007669"/>
    <property type="project" value="TreeGrafter"/>
</dbReference>
<feature type="non-terminal residue" evidence="2">
    <location>
        <position position="179"/>
    </location>
</feature>
<comment type="caution">
    <text evidence="2">The sequence shown here is derived from an EMBL/GenBank/DDBJ whole genome shotgun (WGS) entry which is preliminary data.</text>
</comment>
<dbReference type="GO" id="GO:0017147">
    <property type="term" value="F:Wnt-protein binding"/>
    <property type="evidence" value="ECO:0007669"/>
    <property type="project" value="TreeGrafter"/>
</dbReference>
<dbReference type="InterPro" id="IPR011042">
    <property type="entry name" value="6-blade_b-propeller_TolB-like"/>
</dbReference>
<evidence type="ECO:0000256" key="1">
    <source>
        <dbReference type="PROSITE-ProRule" id="PRU00461"/>
    </source>
</evidence>
<dbReference type="PANTHER" id="PTHR46513">
    <property type="entry name" value="VITELLOGENIN RECEPTOR-LIKE PROTEIN-RELATED-RELATED"/>
    <property type="match status" value="1"/>
</dbReference>
<dbReference type="OrthoDB" id="10066840at2759"/>
<dbReference type="InterPro" id="IPR000033">
    <property type="entry name" value="LDLR_classB_rpt"/>
</dbReference>
<dbReference type="SMART" id="SM00135">
    <property type="entry name" value="LY"/>
    <property type="match status" value="1"/>
</dbReference>
<evidence type="ECO:0000313" key="2">
    <source>
        <dbReference type="EMBL" id="NXG52195.1"/>
    </source>
</evidence>
<dbReference type="Proteomes" id="UP000574528">
    <property type="component" value="Unassembled WGS sequence"/>
</dbReference>
<name>A0A7K9CLH9_9PICI</name>
<feature type="non-terminal residue" evidence="2">
    <location>
        <position position="1"/>
    </location>
</feature>
<dbReference type="InterPro" id="IPR050778">
    <property type="entry name" value="Cueball_EGF_LRP_Nidogen"/>
</dbReference>
<dbReference type="GO" id="GO:0042813">
    <property type="term" value="F:Wnt receptor activity"/>
    <property type="evidence" value="ECO:0007669"/>
    <property type="project" value="TreeGrafter"/>
</dbReference>
<protein>
    <submittedName>
        <fullName evidence="2">LRP1B protein</fullName>
    </submittedName>
</protein>
<dbReference type="PANTHER" id="PTHR46513:SF33">
    <property type="entry name" value="EGF-LIKE DOMAIN-CONTAINING PROTEIN"/>
    <property type="match status" value="1"/>
</dbReference>
<dbReference type="GO" id="GO:0005886">
    <property type="term" value="C:plasma membrane"/>
    <property type="evidence" value="ECO:0007669"/>
    <property type="project" value="TreeGrafter"/>
</dbReference>
<organism evidence="2 3">
    <name type="scientific">Psilopogon haemacephalus</name>
    <name type="common">coppersmith barbet</name>
    <dbReference type="NCBI Taxonomy" id="2585815"/>
    <lineage>
        <taxon>Eukaryota</taxon>
        <taxon>Metazoa</taxon>
        <taxon>Chordata</taxon>
        <taxon>Craniata</taxon>
        <taxon>Vertebrata</taxon>
        <taxon>Euteleostomi</taxon>
        <taxon>Archelosauria</taxon>
        <taxon>Archosauria</taxon>
        <taxon>Dinosauria</taxon>
        <taxon>Saurischia</taxon>
        <taxon>Theropoda</taxon>
        <taxon>Coelurosauria</taxon>
        <taxon>Aves</taxon>
        <taxon>Neognathae</taxon>
        <taxon>Neoaves</taxon>
        <taxon>Telluraves</taxon>
        <taxon>Coraciimorphae</taxon>
        <taxon>Piciformes</taxon>
        <taxon>Megalaimidae</taxon>
        <taxon>Psilopogon</taxon>
    </lineage>
</organism>
<feature type="repeat" description="LDL-receptor class B" evidence="1">
    <location>
        <begin position="44"/>
        <end position="87"/>
    </location>
</feature>
<dbReference type="FunFam" id="2.10.25.10:FF:000504">
    <property type="entry name" value="LDL receptor related protein 1B"/>
    <property type="match status" value="1"/>
</dbReference>
<proteinExistence type="predicted"/>
<accession>A0A7K9CLH9</accession>
<feature type="repeat" description="LDL-receptor class B" evidence="1">
    <location>
        <begin position="1"/>
        <end position="43"/>
    </location>
</feature>
<gene>
    <name evidence="2" type="primary">Lrp1b_1</name>
    <name evidence="2" type="ORF">PSIHAE_R09727</name>
</gene>
<sequence length="179" mass="20045">KLFFADWGSAARVERCDMDGSNRTWVAHAGLQQPAALALDLVNKYVYWLDISLQSVEVVDYQGRKRRAIVGGRQIRHLCGLAVFENYFYTFNSDNLSILRVSRYNGSDVQALARLDSAKELRVYQRRAQTAVRSHACEVDPSGMPGGCSHICLLSSNYKARTCRCRTGFILGSDGRACK</sequence>
<reference evidence="2 3" key="1">
    <citation type="submission" date="2019-09" db="EMBL/GenBank/DDBJ databases">
        <title>Bird 10,000 Genomes (B10K) Project - Family phase.</title>
        <authorList>
            <person name="Zhang G."/>
        </authorList>
    </citation>
    <scope>NUCLEOTIDE SEQUENCE [LARGE SCALE GENOMIC DNA]</scope>
    <source>
        <strain evidence="2">B10K-DU-001-24</strain>
        <tissue evidence="2">Muscle</tissue>
    </source>
</reference>
<dbReference type="EMBL" id="VWZI01020810">
    <property type="protein sequence ID" value="NXG52195.1"/>
    <property type="molecule type" value="Genomic_DNA"/>
</dbReference>
<dbReference type="AlphaFoldDB" id="A0A7K9CLH9"/>
<keyword evidence="3" id="KW-1185">Reference proteome</keyword>